<dbReference type="EMBL" id="FUKI01000124">
    <property type="protein sequence ID" value="SJM93789.1"/>
    <property type="molecule type" value="Genomic_DNA"/>
</dbReference>
<evidence type="ECO:0008006" key="3">
    <source>
        <dbReference type="Google" id="ProtNLM"/>
    </source>
</evidence>
<dbReference type="SUPFAM" id="SSF143011">
    <property type="entry name" value="RelE-like"/>
    <property type="match status" value="1"/>
</dbReference>
<name>A0A1R4HC53_9GAMM</name>
<dbReference type="InterPro" id="IPR031552">
    <property type="entry name" value="ParE-like_toxin"/>
</dbReference>
<keyword evidence="2" id="KW-1185">Reference proteome</keyword>
<dbReference type="Gene3D" id="3.30.2310.20">
    <property type="entry name" value="RelE-like"/>
    <property type="match status" value="1"/>
</dbReference>
<evidence type="ECO:0000313" key="1">
    <source>
        <dbReference type="EMBL" id="SJM93789.1"/>
    </source>
</evidence>
<accession>A0A1R4HC53</accession>
<protein>
    <recommendedName>
        <fullName evidence="3">Addiction module toxin RelE</fullName>
    </recommendedName>
</protein>
<dbReference type="AlphaFoldDB" id="A0A1R4HC53"/>
<gene>
    <name evidence="1" type="ORF">CRENPOLYSF1_480002</name>
</gene>
<evidence type="ECO:0000313" key="2">
    <source>
        <dbReference type="Proteomes" id="UP000195667"/>
    </source>
</evidence>
<dbReference type="InterPro" id="IPR035093">
    <property type="entry name" value="RelE/ParE_toxin_dom_sf"/>
</dbReference>
<dbReference type="Proteomes" id="UP000195667">
    <property type="component" value="Unassembled WGS sequence"/>
</dbReference>
<dbReference type="OrthoDB" id="5296677at2"/>
<dbReference type="Pfam" id="PF15781">
    <property type="entry name" value="ParE-like_toxin"/>
    <property type="match status" value="1"/>
</dbReference>
<dbReference type="RefSeq" id="WP_087144013.1">
    <property type="nucleotide sequence ID" value="NZ_FUKI01000124.1"/>
</dbReference>
<organism evidence="1 2">
    <name type="scientific">Crenothrix polyspora</name>
    <dbReference type="NCBI Taxonomy" id="360316"/>
    <lineage>
        <taxon>Bacteria</taxon>
        <taxon>Pseudomonadati</taxon>
        <taxon>Pseudomonadota</taxon>
        <taxon>Gammaproteobacteria</taxon>
        <taxon>Methylococcales</taxon>
        <taxon>Crenotrichaceae</taxon>
        <taxon>Crenothrix</taxon>
    </lineage>
</organism>
<sequence>MRIEQKPTFRRSYRKLHPNQRKIVDDVIRSILKTPSIGDEKRGDLKGVWVYKFDCINQLYLLAYEYSDSLLMLLGLGPHENFYRDLKRD</sequence>
<proteinExistence type="predicted"/>
<reference evidence="2" key="1">
    <citation type="submission" date="2017-02" db="EMBL/GenBank/DDBJ databases">
        <authorList>
            <person name="Daims H."/>
        </authorList>
    </citation>
    <scope>NUCLEOTIDE SEQUENCE [LARGE SCALE GENOMIC DNA]</scope>
</reference>